<comment type="pathway">
    <text evidence="9">One-carbon metabolism; tetrahydrofolate interconversion.</text>
</comment>
<keyword evidence="9" id="KW-0028">Amino-acid biosynthesis</keyword>
<dbReference type="Proteomes" id="UP000228700">
    <property type="component" value="Unassembled WGS sequence"/>
</dbReference>
<dbReference type="GO" id="GO:0008168">
    <property type="term" value="F:methyltransferase activity"/>
    <property type="evidence" value="ECO:0007669"/>
    <property type="project" value="UniProtKB-KW"/>
</dbReference>
<evidence type="ECO:0000256" key="8">
    <source>
        <dbReference type="ARBA" id="ARBA00022898"/>
    </source>
</evidence>
<dbReference type="UniPathway" id="UPA00288">
    <property type="reaction ID" value="UER01023"/>
</dbReference>
<keyword evidence="13" id="KW-0489">Methyltransferase</keyword>
<dbReference type="EC" id="2.1.2.1" evidence="9"/>
<evidence type="ECO:0000256" key="10">
    <source>
        <dbReference type="PIRSR" id="PIRSR000412-50"/>
    </source>
</evidence>
<dbReference type="GO" id="GO:0019264">
    <property type="term" value="P:glycine biosynthetic process from serine"/>
    <property type="evidence" value="ECO:0007669"/>
    <property type="project" value="UniProtKB-UniRule"/>
</dbReference>
<accession>A0A2M8LD89</accession>
<keyword evidence="7 9" id="KW-0808">Transferase</keyword>
<comment type="caution">
    <text evidence="9">Lacks conserved residue(s) required for the propagation of feature annotation.</text>
</comment>
<protein>
    <recommendedName>
        <fullName evidence="9">Serine hydroxymethyltransferase</fullName>
        <shortName evidence="9">SHMT</shortName>
        <shortName evidence="9">Serine methylase</shortName>
        <ecNumber evidence="9">2.1.2.1</ecNumber>
    </recommendedName>
</protein>
<dbReference type="InterPro" id="IPR001085">
    <property type="entry name" value="Ser_HO-MeTrfase"/>
</dbReference>
<comment type="catalytic activity">
    <reaction evidence="9">
        <text>(6R)-5,10-methylene-5,6,7,8-tetrahydrofolate + glycine + H2O = (6S)-5,6,7,8-tetrahydrofolate + L-serine</text>
        <dbReference type="Rhea" id="RHEA:15481"/>
        <dbReference type="ChEBI" id="CHEBI:15377"/>
        <dbReference type="ChEBI" id="CHEBI:15636"/>
        <dbReference type="ChEBI" id="CHEBI:33384"/>
        <dbReference type="ChEBI" id="CHEBI:57305"/>
        <dbReference type="ChEBI" id="CHEBI:57453"/>
        <dbReference type="EC" id="2.1.2.1"/>
    </reaction>
</comment>
<evidence type="ECO:0000256" key="2">
    <source>
        <dbReference type="ARBA" id="ARBA00004496"/>
    </source>
</evidence>
<evidence type="ECO:0000313" key="14">
    <source>
        <dbReference type="Proteomes" id="UP000228700"/>
    </source>
</evidence>
<keyword evidence="5 9" id="KW-0963">Cytoplasm</keyword>
<dbReference type="InterPro" id="IPR015421">
    <property type="entry name" value="PyrdxlP-dep_Trfase_major"/>
</dbReference>
<feature type="binding site" evidence="9">
    <location>
        <position position="116"/>
    </location>
    <ligand>
        <name>(6S)-5,6,7,8-tetrahydrofolate</name>
        <dbReference type="ChEBI" id="CHEBI:57453"/>
    </ligand>
</feature>
<evidence type="ECO:0000313" key="13">
    <source>
        <dbReference type="EMBL" id="PJE74584.1"/>
    </source>
</evidence>
<dbReference type="InterPro" id="IPR049943">
    <property type="entry name" value="Ser_HO-MeTrfase-like"/>
</dbReference>
<dbReference type="EMBL" id="PFEQ01000001">
    <property type="protein sequence ID" value="PJE74584.1"/>
    <property type="molecule type" value="Genomic_DNA"/>
</dbReference>
<dbReference type="PANTHER" id="PTHR11680:SF35">
    <property type="entry name" value="SERINE HYDROXYMETHYLTRANSFERASE 1"/>
    <property type="match status" value="1"/>
</dbReference>
<evidence type="ECO:0000256" key="5">
    <source>
        <dbReference type="ARBA" id="ARBA00022490"/>
    </source>
</evidence>
<evidence type="ECO:0000256" key="9">
    <source>
        <dbReference type="HAMAP-Rule" id="MF_00051"/>
    </source>
</evidence>
<evidence type="ECO:0000256" key="11">
    <source>
        <dbReference type="SAM" id="MobiDB-lite"/>
    </source>
</evidence>
<dbReference type="GO" id="GO:0004372">
    <property type="term" value="F:glycine hydroxymethyltransferase activity"/>
    <property type="evidence" value="ECO:0007669"/>
    <property type="project" value="UniProtKB-UniRule"/>
</dbReference>
<dbReference type="AlphaFoldDB" id="A0A2M8LD89"/>
<gene>
    <name evidence="9 13" type="primary">glyA</name>
    <name evidence="13" type="ORF">COV01_00955</name>
</gene>
<comment type="subunit">
    <text evidence="4 9">Homodimer.</text>
</comment>
<comment type="similarity">
    <text evidence="3 9">Belongs to the SHMT family.</text>
</comment>
<feature type="binding site" evidence="9">
    <location>
        <begin position="120"/>
        <end position="122"/>
    </location>
    <ligand>
        <name>(6S)-5,6,7,8-tetrahydrofolate</name>
        <dbReference type="ChEBI" id="CHEBI:57453"/>
    </ligand>
</feature>
<evidence type="ECO:0000259" key="12">
    <source>
        <dbReference type="Pfam" id="PF00464"/>
    </source>
</evidence>
<feature type="region of interest" description="Disordered" evidence="11">
    <location>
        <begin position="353"/>
        <end position="376"/>
    </location>
</feature>
<dbReference type="UniPathway" id="UPA00193"/>
<evidence type="ECO:0000256" key="1">
    <source>
        <dbReference type="ARBA" id="ARBA00001933"/>
    </source>
</evidence>
<dbReference type="Gene3D" id="3.90.1150.10">
    <property type="entry name" value="Aspartate Aminotransferase, domain 1"/>
    <property type="match status" value="1"/>
</dbReference>
<dbReference type="FunFam" id="3.40.640.10:FF:000001">
    <property type="entry name" value="Serine hydroxymethyltransferase"/>
    <property type="match status" value="1"/>
</dbReference>
<comment type="function">
    <text evidence="9">Catalyzes the reversible interconversion of serine and glycine with tetrahydrofolate (THF) serving as the one-carbon carrier. This reaction serves as the major source of one-carbon groups required for the biosynthesis of purines, thymidylate, methionine, and other important biomolecules. Also exhibits THF-independent aldolase activity toward beta-hydroxyamino acids, producing glycine and aldehydes, via a retro-aldol mechanism.</text>
</comment>
<keyword evidence="8 9" id="KW-0663">Pyridoxal phosphate</keyword>
<dbReference type="HAMAP" id="MF_00051">
    <property type="entry name" value="SHMT"/>
    <property type="match status" value="1"/>
</dbReference>
<dbReference type="GO" id="GO:0030170">
    <property type="term" value="F:pyridoxal phosphate binding"/>
    <property type="evidence" value="ECO:0007669"/>
    <property type="project" value="UniProtKB-UniRule"/>
</dbReference>
<proteinExistence type="inferred from homology"/>
<comment type="caution">
    <text evidence="13">The sequence shown here is derived from an EMBL/GenBank/DDBJ whole genome shotgun (WGS) entry which is preliminary data.</text>
</comment>
<feature type="site" description="Plays an important role in substrate specificity" evidence="9">
    <location>
        <position position="224"/>
    </location>
</feature>
<dbReference type="Pfam" id="PF00464">
    <property type="entry name" value="SHMT"/>
    <property type="match status" value="1"/>
</dbReference>
<dbReference type="SUPFAM" id="SSF53383">
    <property type="entry name" value="PLP-dependent transferases"/>
    <property type="match status" value="1"/>
</dbReference>
<dbReference type="PANTHER" id="PTHR11680">
    <property type="entry name" value="SERINE HYDROXYMETHYLTRANSFERASE"/>
    <property type="match status" value="1"/>
</dbReference>
<name>A0A2M8LD89_9BACT</name>
<dbReference type="Gene3D" id="3.40.640.10">
    <property type="entry name" value="Type I PLP-dependent aspartate aminotransferase-like (Major domain)"/>
    <property type="match status" value="1"/>
</dbReference>
<dbReference type="InterPro" id="IPR015424">
    <property type="entry name" value="PyrdxlP-dep_Trfase"/>
</dbReference>
<evidence type="ECO:0000256" key="3">
    <source>
        <dbReference type="ARBA" id="ARBA00006376"/>
    </source>
</evidence>
<dbReference type="CDD" id="cd00378">
    <property type="entry name" value="SHMT"/>
    <property type="match status" value="1"/>
</dbReference>
<dbReference type="GO" id="GO:0032259">
    <property type="term" value="P:methylation"/>
    <property type="evidence" value="ECO:0007669"/>
    <property type="project" value="UniProtKB-KW"/>
</dbReference>
<keyword evidence="6 9" id="KW-0554">One-carbon metabolism</keyword>
<evidence type="ECO:0000256" key="6">
    <source>
        <dbReference type="ARBA" id="ARBA00022563"/>
    </source>
</evidence>
<organism evidence="13 14">
    <name type="scientific">Candidatus Taylorbacteria bacterium CG10_big_fil_rev_8_21_14_0_10_41_48</name>
    <dbReference type="NCBI Taxonomy" id="1975024"/>
    <lineage>
        <taxon>Bacteria</taxon>
        <taxon>Candidatus Tayloriibacteriota</taxon>
    </lineage>
</organism>
<sequence>MKDKAIEKLIKSEQKRQKQVINLIASENYVSKDVLSALGSELTNKYAEGYSGRRYYGGNTIIDKVEDMTVARALKLFGLSSSKWHVNTQPLSGSPANLAVYVGLLEKGDKVMGMSLDQGGHLTHGHKVSATGKFWTQVPYGVSRKTETLDYKELMAIAMQEKPRMIIAGFTAYPRKIDWKKFRAIADACGAYLMIDMSHIAGLVAGRVYPSPFPYADIVTTTTHKTLRGPRGALIFAKKDARELNKKIDKAVFPGLQGGPHMNQTAAIAVALSEAASPAFRKYATQVIHNAQALAEELIALGWRVISGGTDSHLILLDVWLDGKGIGGKEASDRLEKSGIIVNKNAIPYDARPPMDPSGIRLGTAGETTRGKKEKDMRAIARKIDKILRKK</sequence>
<dbReference type="NCBIfam" id="NF000586">
    <property type="entry name" value="PRK00011.1"/>
    <property type="match status" value="1"/>
</dbReference>
<dbReference type="InterPro" id="IPR019798">
    <property type="entry name" value="Ser_HO-MeTrfase_PLP_BS"/>
</dbReference>
<feature type="modified residue" description="N6-(pyridoxal phosphate)lysine" evidence="9 10">
    <location>
        <position position="225"/>
    </location>
</feature>
<dbReference type="PIRSF" id="PIRSF000412">
    <property type="entry name" value="SHMT"/>
    <property type="match status" value="1"/>
</dbReference>
<dbReference type="InterPro" id="IPR015422">
    <property type="entry name" value="PyrdxlP-dep_Trfase_small"/>
</dbReference>
<evidence type="ECO:0000256" key="7">
    <source>
        <dbReference type="ARBA" id="ARBA00022679"/>
    </source>
</evidence>
<evidence type="ECO:0000256" key="4">
    <source>
        <dbReference type="ARBA" id="ARBA00011738"/>
    </source>
</evidence>
<comment type="cofactor">
    <cofactor evidence="1 9 10">
        <name>pyridoxal 5'-phosphate</name>
        <dbReference type="ChEBI" id="CHEBI:597326"/>
    </cofactor>
</comment>
<feature type="domain" description="Serine hydroxymethyltransferase-like" evidence="12">
    <location>
        <begin position="2"/>
        <end position="382"/>
    </location>
</feature>
<comment type="pathway">
    <text evidence="9">Amino-acid biosynthesis; glycine biosynthesis; glycine from L-serine: step 1/1.</text>
</comment>
<dbReference type="GO" id="GO:0035999">
    <property type="term" value="P:tetrahydrofolate interconversion"/>
    <property type="evidence" value="ECO:0007669"/>
    <property type="project" value="UniProtKB-UniRule"/>
</dbReference>
<dbReference type="InterPro" id="IPR039429">
    <property type="entry name" value="SHMT-like_dom"/>
</dbReference>
<dbReference type="PROSITE" id="PS00096">
    <property type="entry name" value="SHMT"/>
    <property type="match status" value="1"/>
</dbReference>
<dbReference type="GO" id="GO:0005829">
    <property type="term" value="C:cytosol"/>
    <property type="evidence" value="ECO:0007669"/>
    <property type="project" value="TreeGrafter"/>
</dbReference>
<reference evidence="14" key="1">
    <citation type="submission" date="2017-09" db="EMBL/GenBank/DDBJ databases">
        <title>Depth-based differentiation of microbial function through sediment-hosted aquifers and enrichment of novel symbionts in the deep terrestrial subsurface.</title>
        <authorList>
            <person name="Probst A.J."/>
            <person name="Ladd B."/>
            <person name="Jarett J.K."/>
            <person name="Geller-Mcgrath D.E."/>
            <person name="Sieber C.M.K."/>
            <person name="Emerson J.B."/>
            <person name="Anantharaman K."/>
            <person name="Thomas B.C."/>
            <person name="Malmstrom R."/>
            <person name="Stieglmeier M."/>
            <person name="Klingl A."/>
            <person name="Woyke T."/>
            <person name="Ryan C.M."/>
            <person name="Banfield J.F."/>
        </authorList>
    </citation>
    <scope>NUCLEOTIDE SEQUENCE [LARGE SCALE GENOMIC DNA]</scope>
</reference>
<comment type="subcellular location">
    <subcellularLocation>
        <location evidence="2 9">Cytoplasm</location>
    </subcellularLocation>
</comment>